<dbReference type="PANTHER" id="PTHR48111:SF69">
    <property type="entry name" value="RESPONSE REGULATOR RECEIVER"/>
    <property type="match status" value="1"/>
</dbReference>
<gene>
    <name evidence="4" type="ORF">HZF10_06680</name>
</gene>
<dbReference type="Gene3D" id="2.40.50.1020">
    <property type="entry name" value="LytTr DNA-binding domain"/>
    <property type="match status" value="1"/>
</dbReference>
<feature type="modified residue" description="4-aspartylphosphate" evidence="2">
    <location>
        <position position="57"/>
    </location>
</feature>
<dbReference type="InterPro" id="IPR007492">
    <property type="entry name" value="LytTR_DNA-bd_dom"/>
</dbReference>
<dbReference type="PROSITE" id="PS50110">
    <property type="entry name" value="RESPONSE_REGULATORY"/>
    <property type="match status" value="1"/>
</dbReference>
<feature type="domain" description="Response regulatory" evidence="3">
    <location>
        <begin position="6"/>
        <end position="116"/>
    </location>
</feature>
<evidence type="ECO:0000256" key="1">
    <source>
        <dbReference type="ARBA" id="ARBA00023125"/>
    </source>
</evidence>
<dbReference type="EMBL" id="JACBJI010000002">
    <property type="protein sequence ID" value="NYA70598.1"/>
    <property type="molecule type" value="Genomic_DNA"/>
</dbReference>
<protein>
    <submittedName>
        <fullName evidence="4">Response regulator</fullName>
    </submittedName>
</protein>
<dbReference type="InterPro" id="IPR039420">
    <property type="entry name" value="WalR-like"/>
</dbReference>
<reference evidence="4 5" key="1">
    <citation type="submission" date="2020-07" db="EMBL/GenBank/DDBJ databases">
        <authorList>
            <person name="Sun Q."/>
        </authorList>
    </citation>
    <scope>NUCLEOTIDE SEQUENCE [LARGE SCALE GENOMIC DNA]</scope>
    <source>
        <strain evidence="4 5">MAH-1</strain>
    </source>
</reference>
<keyword evidence="2" id="KW-0597">Phosphoprotein</keyword>
<dbReference type="GO" id="GO:0032993">
    <property type="term" value="C:protein-DNA complex"/>
    <property type="evidence" value="ECO:0007669"/>
    <property type="project" value="TreeGrafter"/>
</dbReference>
<dbReference type="InterPro" id="IPR011006">
    <property type="entry name" value="CheY-like_superfamily"/>
</dbReference>
<accession>A0A7Y8Y130</accession>
<dbReference type="GO" id="GO:0005829">
    <property type="term" value="C:cytosol"/>
    <property type="evidence" value="ECO:0007669"/>
    <property type="project" value="TreeGrafter"/>
</dbReference>
<dbReference type="GO" id="GO:0000976">
    <property type="term" value="F:transcription cis-regulatory region binding"/>
    <property type="evidence" value="ECO:0007669"/>
    <property type="project" value="TreeGrafter"/>
</dbReference>
<dbReference type="PANTHER" id="PTHR48111">
    <property type="entry name" value="REGULATOR OF RPOS"/>
    <property type="match status" value="1"/>
</dbReference>
<evidence type="ECO:0000259" key="3">
    <source>
        <dbReference type="PROSITE" id="PS50110"/>
    </source>
</evidence>
<evidence type="ECO:0000256" key="2">
    <source>
        <dbReference type="PROSITE-ProRule" id="PRU00169"/>
    </source>
</evidence>
<dbReference type="GO" id="GO:0000156">
    <property type="term" value="F:phosphorelay response regulator activity"/>
    <property type="evidence" value="ECO:0007669"/>
    <property type="project" value="TreeGrafter"/>
</dbReference>
<dbReference type="GO" id="GO:0006355">
    <property type="term" value="P:regulation of DNA-templated transcription"/>
    <property type="evidence" value="ECO:0007669"/>
    <property type="project" value="TreeGrafter"/>
</dbReference>
<name>A0A7Y8Y130_9FLAO</name>
<organism evidence="4 5">
    <name type="scientific">Flavobacterium agri</name>
    <dbReference type="NCBI Taxonomy" id="2743471"/>
    <lineage>
        <taxon>Bacteria</taxon>
        <taxon>Pseudomonadati</taxon>
        <taxon>Bacteroidota</taxon>
        <taxon>Flavobacteriia</taxon>
        <taxon>Flavobacteriales</taxon>
        <taxon>Flavobacteriaceae</taxon>
        <taxon>Flavobacterium</taxon>
    </lineage>
</organism>
<dbReference type="AlphaFoldDB" id="A0A7Y8Y130"/>
<comment type="caution">
    <text evidence="4">The sequence shown here is derived from an EMBL/GenBank/DDBJ whole genome shotgun (WGS) entry which is preliminary data.</text>
</comment>
<dbReference type="InterPro" id="IPR001789">
    <property type="entry name" value="Sig_transdc_resp-reg_receiver"/>
</dbReference>
<dbReference type="SMART" id="SM00448">
    <property type="entry name" value="REC"/>
    <property type="match status" value="1"/>
</dbReference>
<proteinExistence type="predicted"/>
<dbReference type="Gene3D" id="3.40.50.2300">
    <property type="match status" value="1"/>
</dbReference>
<dbReference type="RefSeq" id="WP_176005423.1">
    <property type="nucleotide sequence ID" value="NZ_JABWMI010000008.1"/>
</dbReference>
<dbReference type="SUPFAM" id="SSF52172">
    <property type="entry name" value="CheY-like"/>
    <property type="match status" value="1"/>
</dbReference>
<dbReference type="SMART" id="SM00850">
    <property type="entry name" value="LytTR"/>
    <property type="match status" value="1"/>
</dbReference>
<keyword evidence="5" id="KW-1185">Reference proteome</keyword>
<sequence>MDSKLKCILLDDELPGLAYLKMLCGQISEIEVVKAFNDPQKLLSEIHDLDFDLCITDIEMPGTSGLELASALKGKLVIFITAYKEYAANAFDLEAIDYIVKPVKHERLEKAIHKAIQQFSVKSEKPNFFQPITDKGRAIVYFHRISLIATAENDSRDKTVFLDDGSKILLKNINFTNLLAVLPEADFCRVNKKEIVAMKIVKVFSNNNIEIGLADDNGKPKIVSLSETYRSEFLSKFKS</sequence>
<evidence type="ECO:0000313" key="4">
    <source>
        <dbReference type="EMBL" id="NYA70598.1"/>
    </source>
</evidence>
<dbReference type="Pfam" id="PF00072">
    <property type="entry name" value="Response_reg"/>
    <property type="match status" value="1"/>
</dbReference>
<evidence type="ECO:0000313" key="5">
    <source>
        <dbReference type="Proteomes" id="UP000535020"/>
    </source>
</evidence>
<dbReference type="Proteomes" id="UP000535020">
    <property type="component" value="Unassembled WGS sequence"/>
</dbReference>
<keyword evidence="1" id="KW-0238">DNA-binding</keyword>